<accession>W0AIU3</accession>
<evidence type="ECO:0000256" key="1">
    <source>
        <dbReference type="SAM" id="Phobius"/>
    </source>
</evidence>
<keyword evidence="1" id="KW-0812">Transmembrane</keyword>
<feature type="transmembrane region" description="Helical" evidence="1">
    <location>
        <begin position="235"/>
        <end position="259"/>
    </location>
</feature>
<dbReference type="Proteomes" id="UP000018851">
    <property type="component" value="Chromosome"/>
</dbReference>
<dbReference type="KEGG" id="ssan:NX02_23030"/>
<feature type="transmembrane region" description="Helical" evidence="1">
    <location>
        <begin position="104"/>
        <end position="124"/>
    </location>
</feature>
<dbReference type="eggNOG" id="COG0385">
    <property type="taxonomic scope" value="Bacteria"/>
</dbReference>
<evidence type="ECO:0008006" key="4">
    <source>
        <dbReference type="Google" id="ProtNLM"/>
    </source>
</evidence>
<dbReference type="PIRSF" id="PIRSF026166">
    <property type="entry name" value="UCP026166"/>
    <property type="match status" value="1"/>
</dbReference>
<dbReference type="OrthoDB" id="9792271at2"/>
<sequence>MLAAINRIVPDKFILVLLATVIVATVLPARGVMLDAIGSISTAAIVTLFFMHGVKIAPQAVVDGFRRWKLQLAIFLFGYVFMPAVGMGASLLTGSMLGQGFALGLIYLAVLPTTVQSSIAYASIARGNVTAAVIASAVSNIAGVVLAPLLVGLLASAHGGGVDVSGIGKIVMILLVPFALGQLARRWLQAWAQRNKALIFYLDRTTIVIAVYVAFSEAVTGGLWSRVTGVELAMLVAVVAAMLGIAFACAWGLGALLGFSDEDRATMLFSGAHKSLATGAPMARILFPGPEAGALLLPLMLYHQLQLMVSAIVSARLARRVEQAEAAAA</sequence>
<evidence type="ECO:0000313" key="2">
    <source>
        <dbReference type="EMBL" id="AHE56223.1"/>
    </source>
</evidence>
<dbReference type="EMBL" id="CP006644">
    <property type="protein sequence ID" value="AHE56223.1"/>
    <property type="molecule type" value="Genomic_DNA"/>
</dbReference>
<dbReference type="AlphaFoldDB" id="W0AIU3"/>
<dbReference type="PANTHER" id="PTHR18640:SF5">
    <property type="entry name" value="SODIUM_BILE ACID COTRANSPORTER 7"/>
    <property type="match status" value="1"/>
</dbReference>
<gene>
    <name evidence="2" type="ORF">NX02_23030</name>
</gene>
<dbReference type="Pfam" id="PF13593">
    <property type="entry name" value="SBF_like"/>
    <property type="match status" value="1"/>
</dbReference>
<dbReference type="PATRIC" id="fig|1123269.5.peg.4506"/>
<name>W0AIU3_9SPHN</name>
<protein>
    <recommendedName>
        <fullName evidence="4">Bile acid:sodium symporter</fullName>
    </recommendedName>
</protein>
<evidence type="ECO:0000313" key="3">
    <source>
        <dbReference type="Proteomes" id="UP000018851"/>
    </source>
</evidence>
<proteinExistence type="predicted"/>
<keyword evidence="1" id="KW-0472">Membrane</keyword>
<dbReference type="RefSeq" id="WP_025294348.1">
    <property type="nucleotide sequence ID" value="NZ_CP006644.1"/>
</dbReference>
<reference evidence="2 3" key="1">
    <citation type="submission" date="2013-07" db="EMBL/GenBank/DDBJ databases">
        <title>Completed genome of Sphingomonas sanxanigenens NX02.</title>
        <authorList>
            <person name="Ma T."/>
            <person name="Huang H."/>
            <person name="Wu M."/>
            <person name="Li X."/>
            <person name="Li G."/>
        </authorList>
    </citation>
    <scope>NUCLEOTIDE SEQUENCE [LARGE SCALE GENOMIC DNA]</scope>
    <source>
        <strain evidence="2 3">NX02</strain>
    </source>
</reference>
<feature type="transmembrane region" description="Helical" evidence="1">
    <location>
        <begin position="70"/>
        <end position="92"/>
    </location>
</feature>
<feature type="transmembrane region" description="Helical" evidence="1">
    <location>
        <begin position="167"/>
        <end position="185"/>
    </location>
</feature>
<feature type="transmembrane region" description="Helical" evidence="1">
    <location>
        <begin position="131"/>
        <end position="155"/>
    </location>
</feature>
<feature type="transmembrane region" description="Helical" evidence="1">
    <location>
        <begin position="12"/>
        <end position="30"/>
    </location>
</feature>
<dbReference type="InterPro" id="IPR016833">
    <property type="entry name" value="Put_Na-Bile_cotransptr"/>
</dbReference>
<organism evidence="2 3">
    <name type="scientific">Sphingomonas sanxanigenens DSM 19645 = NX02</name>
    <dbReference type="NCBI Taxonomy" id="1123269"/>
    <lineage>
        <taxon>Bacteria</taxon>
        <taxon>Pseudomonadati</taxon>
        <taxon>Pseudomonadota</taxon>
        <taxon>Alphaproteobacteria</taxon>
        <taxon>Sphingomonadales</taxon>
        <taxon>Sphingomonadaceae</taxon>
        <taxon>Sphingomonas</taxon>
    </lineage>
</organism>
<feature type="transmembrane region" description="Helical" evidence="1">
    <location>
        <begin position="36"/>
        <end position="58"/>
    </location>
</feature>
<dbReference type="HOGENOM" id="CLU_039013_1_0_5"/>
<dbReference type="GO" id="GO:0005886">
    <property type="term" value="C:plasma membrane"/>
    <property type="evidence" value="ECO:0007669"/>
    <property type="project" value="TreeGrafter"/>
</dbReference>
<keyword evidence="3" id="KW-1185">Reference proteome</keyword>
<keyword evidence="1" id="KW-1133">Transmembrane helix</keyword>
<dbReference type="Gene3D" id="1.20.1530.20">
    <property type="match status" value="1"/>
</dbReference>
<dbReference type="PANTHER" id="PTHR18640">
    <property type="entry name" value="SOLUTE CARRIER FAMILY 10 MEMBER 7"/>
    <property type="match status" value="1"/>
</dbReference>
<dbReference type="InterPro" id="IPR038770">
    <property type="entry name" value="Na+/solute_symporter_sf"/>
</dbReference>